<dbReference type="NCBIfam" id="TIGR01035">
    <property type="entry name" value="hemA"/>
    <property type="match status" value="1"/>
</dbReference>
<evidence type="ECO:0000256" key="5">
    <source>
        <dbReference type="ARBA" id="ARBA00023002"/>
    </source>
</evidence>
<comment type="subunit">
    <text evidence="9">Homodimer.</text>
</comment>
<keyword evidence="5 9" id="KW-0560">Oxidoreductase</keyword>
<feature type="binding site" evidence="9 11">
    <location>
        <position position="120"/>
    </location>
    <ligand>
        <name>substrate</name>
    </ligand>
</feature>
<dbReference type="PIRSF" id="PIRSF000445">
    <property type="entry name" value="4pyrrol_synth_GluRdtase"/>
    <property type="match status" value="1"/>
</dbReference>
<dbReference type="RefSeq" id="WP_073091597.1">
    <property type="nucleotide sequence ID" value="NZ_FQWY01000017.1"/>
</dbReference>
<dbReference type="FunFam" id="3.40.50.720:FF:000031">
    <property type="entry name" value="Glutamyl-tRNA reductase"/>
    <property type="match status" value="1"/>
</dbReference>
<dbReference type="AlphaFoldDB" id="A0A1M5NJC2"/>
<proteinExistence type="inferred from homology"/>
<comment type="catalytic activity">
    <reaction evidence="7 9 14">
        <text>(S)-4-amino-5-oxopentanoate + tRNA(Glu) + NADP(+) = L-glutamyl-tRNA(Glu) + NADPH + H(+)</text>
        <dbReference type="Rhea" id="RHEA:12344"/>
        <dbReference type="Rhea" id="RHEA-COMP:9663"/>
        <dbReference type="Rhea" id="RHEA-COMP:9680"/>
        <dbReference type="ChEBI" id="CHEBI:15378"/>
        <dbReference type="ChEBI" id="CHEBI:57501"/>
        <dbReference type="ChEBI" id="CHEBI:57783"/>
        <dbReference type="ChEBI" id="CHEBI:58349"/>
        <dbReference type="ChEBI" id="CHEBI:78442"/>
        <dbReference type="ChEBI" id="CHEBI:78520"/>
        <dbReference type="EC" id="1.2.1.70"/>
    </reaction>
</comment>
<dbReference type="FunFam" id="3.30.460.30:FF:000001">
    <property type="entry name" value="Glutamyl-tRNA reductase"/>
    <property type="match status" value="1"/>
</dbReference>
<dbReference type="InterPro" id="IPR006151">
    <property type="entry name" value="Shikm_DH/Glu-tRNA_Rdtase"/>
</dbReference>
<organism evidence="18 19">
    <name type="scientific">Thermosyntropha lipolytica DSM 11003</name>
    <dbReference type="NCBI Taxonomy" id="1123382"/>
    <lineage>
        <taxon>Bacteria</taxon>
        <taxon>Bacillati</taxon>
        <taxon>Bacillota</taxon>
        <taxon>Clostridia</taxon>
        <taxon>Eubacteriales</taxon>
        <taxon>Syntrophomonadaceae</taxon>
        <taxon>Thermosyntropha</taxon>
    </lineage>
</organism>
<dbReference type="OrthoDB" id="110209at2"/>
<evidence type="ECO:0000259" key="15">
    <source>
        <dbReference type="Pfam" id="PF00745"/>
    </source>
</evidence>
<dbReference type="InterPro" id="IPR000343">
    <property type="entry name" value="4pyrrol_synth_GluRdtase"/>
</dbReference>
<comment type="miscellaneous">
    <text evidence="9">During catalysis, the active site Cys acts as a nucleophile attacking the alpha-carbonyl group of tRNA-bound glutamate with the formation of a thioester intermediate between enzyme and glutamate, and the concomitant release of tRNA(Glu). The thioester intermediate is finally reduced by direct hydride transfer from NADPH, to form the product GSA.</text>
</comment>
<dbReference type="GO" id="GO:0050661">
    <property type="term" value="F:NADP binding"/>
    <property type="evidence" value="ECO:0007669"/>
    <property type="project" value="InterPro"/>
</dbReference>
<dbReference type="PANTHER" id="PTHR43013:SF1">
    <property type="entry name" value="GLUTAMYL-TRNA REDUCTASE"/>
    <property type="match status" value="1"/>
</dbReference>
<dbReference type="STRING" id="1123382.SAMN02745221_01223"/>
<dbReference type="Proteomes" id="UP000242329">
    <property type="component" value="Unassembled WGS sequence"/>
</dbReference>
<keyword evidence="19" id="KW-1185">Reference proteome</keyword>
<feature type="domain" description="Quinate/shikimate 5-dehydrogenase/glutamyl-tRNA reductase" evidence="16">
    <location>
        <begin position="171"/>
        <end position="306"/>
    </location>
</feature>
<dbReference type="InterPro" id="IPR036291">
    <property type="entry name" value="NAD(P)-bd_dom_sf"/>
</dbReference>
<dbReference type="EMBL" id="FQWY01000017">
    <property type="protein sequence ID" value="SHG89684.1"/>
    <property type="molecule type" value="Genomic_DNA"/>
</dbReference>
<feature type="binding site" evidence="9 12">
    <location>
        <begin position="189"/>
        <end position="194"/>
    </location>
    <ligand>
        <name>NADP(+)</name>
        <dbReference type="ChEBI" id="CHEBI:58349"/>
    </ligand>
</feature>
<dbReference type="SUPFAM" id="SSF51735">
    <property type="entry name" value="NAD(P)-binding Rossmann-fold domains"/>
    <property type="match status" value="1"/>
</dbReference>
<feature type="domain" description="Tetrapyrrole biosynthesis glutamyl-tRNA reductase dimerisation" evidence="15">
    <location>
        <begin position="320"/>
        <end position="420"/>
    </location>
</feature>
<evidence type="ECO:0000256" key="2">
    <source>
        <dbReference type="ARBA" id="ARBA00005916"/>
    </source>
</evidence>
<comment type="domain">
    <text evidence="9">Possesses an unusual extended V-shaped dimeric structure with each monomer consisting of three distinct domains arranged along a curved 'spinal' alpha-helix. The N-terminal catalytic domain specifically recognizes the glutamate moiety of the substrate. The second domain is the NADPH-binding domain, and the third C-terminal domain is responsible for dimerization.</text>
</comment>
<dbReference type="GO" id="GO:0008883">
    <property type="term" value="F:glutamyl-tRNA reductase activity"/>
    <property type="evidence" value="ECO:0007669"/>
    <property type="project" value="UniProtKB-UniRule"/>
</dbReference>
<evidence type="ECO:0000256" key="3">
    <source>
        <dbReference type="ARBA" id="ARBA00012970"/>
    </source>
</evidence>
<evidence type="ECO:0000256" key="13">
    <source>
        <dbReference type="PIRSR" id="PIRSR000445-4"/>
    </source>
</evidence>
<dbReference type="SUPFAM" id="SSF69742">
    <property type="entry name" value="Glutamyl tRNA-reductase catalytic, N-terminal domain"/>
    <property type="match status" value="1"/>
</dbReference>
<comment type="similarity">
    <text evidence="2 9 14">Belongs to the glutamyl-tRNA reductase family.</text>
</comment>
<reference evidence="19" key="1">
    <citation type="submission" date="2016-11" db="EMBL/GenBank/DDBJ databases">
        <authorList>
            <person name="Varghese N."/>
            <person name="Submissions S."/>
        </authorList>
    </citation>
    <scope>NUCLEOTIDE SEQUENCE [LARGE SCALE GENOMIC DNA]</scope>
    <source>
        <strain evidence="19">DSM 11003</strain>
    </source>
</reference>
<dbReference type="SUPFAM" id="SSF69075">
    <property type="entry name" value="Glutamyl tRNA-reductase dimerization domain"/>
    <property type="match status" value="1"/>
</dbReference>
<dbReference type="Gene3D" id="3.40.50.720">
    <property type="entry name" value="NAD(P)-binding Rossmann-like Domain"/>
    <property type="match status" value="1"/>
</dbReference>
<feature type="binding site" evidence="9 11">
    <location>
        <begin position="49"/>
        <end position="52"/>
    </location>
    <ligand>
        <name>substrate</name>
    </ligand>
</feature>
<feature type="binding site" evidence="9 11">
    <location>
        <begin position="114"/>
        <end position="116"/>
    </location>
    <ligand>
        <name>substrate</name>
    </ligand>
</feature>
<evidence type="ECO:0000256" key="6">
    <source>
        <dbReference type="ARBA" id="ARBA00023244"/>
    </source>
</evidence>
<evidence type="ECO:0000256" key="7">
    <source>
        <dbReference type="ARBA" id="ARBA00047464"/>
    </source>
</evidence>
<accession>A0A1M5NJC2</accession>
<keyword evidence="6 9" id="KW-0627">Porphyrin biosynthesis</keyword>
<evidence type="ECO:0000256" key="10">
    <source>
        <dbReference type="PIRSR" id="PIRSR000445-1"/>
    </source>
</evidence>
<evidence type="ECO:0000256" key="8">
    <source>
        <dbReference type="ARBA" id="ARBA00068659"/>
    </source>
</evidence>
<dbReference type="Pfam" id="PF05201">
    <property type="entry name" value="GlutR_N"/>
    <property type="match status" value="1"/>
</dbReference>
<comment type="pathway">
    <text evidence="1 9 14">Porphyrin-containing compound metabolism; protoporphyrin-IX biosynthesis; 5-aminolevulinate from L-glutamyl-tRNA(Glu): step 1/2.</text>
</comment>
<feature type="domain" description="Glutamyl-tRNA reductase N-terminal" evidence="17">
    <location>
        <begin position="7"/>
        <end position="156"/>
    </location>
</feature>
<feature type="binding site" evidence="9 11">
    <location>
        <position position="109"/>
    </location>
    <ligand>
        <name>substrate</name>
    </ligand>
</feature>
<comment type="function">
    <text evidence="9">Catalyzes the NADPH-dependent reduction of glutamyl-tRNA(Glu) to glutamate 1-semialdehyde (GSA).</text>
</comment>
<evidence type="ECO:0000313" key="19">
    <source>
        <dbReference type="Proteomes" id="UP000242329"/>
    </source>
</evidence>
<evidence type="ECO:0000256" key="14">
    <source>
        <dbReference type="RuleBase" id="RU000584"/>
    </source>
</evidence>
<evidence type="ECO:0000259" key="16">
    <source>
        <dbReference type="Pfam" id="PF01488"/>
    </source>
</evidence>
<dbReference type="NCBIfam" id="NF000744">
    <property type="entry name" value="PRK00045.1-3"/>
    <property type="match status" value="1"/>
</dbReference>
<dbReference type="UniPathway" id="UPA00251">
    <property type="reaction ID" value="UER00316"/>
</dbReference>
<dbReference type="CDD" id="cd05213">
    <property type="entry name" value="NAD_bind_Glutamyl_tRNA_reduct"/>
    <property type="match status" value="1"/>
</dbReference>
<dbReference type="InterPro" id="IPR036343">
    <property type="entry name" value="GluRdtase_N_sf"/>
</dbReference>
<evidence type="ECO:0000256" key="9">
    <source>
        <dbReference type="HAMAP-Rule" id="MF_00087"/>
    </source>
</evidence>
<feature type="site" description="Important for activity" evidence="9 13">
    <location>
        <position position="99"/>
    </location>
</feature>
<gene>
    <name evidence="9" type="primary">hemA</name>
    <name evidence="18" type="ORF">SAMN02745221_01223</name>
</gene>
<dbReference type="GO" id="GO:0019353">
    <property type="term" value="P:protoporphyrinogen IX biosynthetic process from glutamate"/>
    <property type="evidence" value="ECO:0007669"/>
    <property type="project" value="TreeGrafter"/>
</dbReference>
<evidence type="ECO:0000256" key="4">
    <source>
        <dbReference type="ARBA" id="ARBA00022857"/>
    </source>
</evidence>
<dbReference type="PROSITE" id="PS00747">
    <property type="entry name" value="GLUTR"/>
    <property type="match status" value="1"/>
</dbReference>
<dbReference type="InterPro" id="IPR018214">
    <property type="entry name" value="GluRdtase_CS"/>
</dbReference>
<name>A0A1M5NJC2_9FIRM</name>
<dbReference type="Gene3D" id="3.30.460.30">
    <property type="entry name" value="Glutamyl-tRNA reductase, N-terminal domain"/>
    <property type="match status" value="1"/>
</dbReference>
<dbReference type="Pfam" id="PF00745">
    <property type="entry name" value="GlutR_dimer"/>
    <property type="match status" value="1"/>
</dbReference>
<evidence type="ECO:0000256" key="1">
    <source>
        <dbReference type="ARBA" id="ARBA00005059"/>
    </source>
</evidence>
<evidence type="ECO:0000313" key="18">
    <source>
        <dbReference type="EMBL" id="SHG89684.1"/>
    </source>
</evidence>
<keyword evidence="4 9" id="KW-0521">NADP</keyword>
<evidence type="ECO:0000256" key="11">
    <source>
        <dbReference type="PIRSR" id="PIRSR000445-2"/>
    </source>
</evidence>
<evidence type="ECO:0000256" key="12">
    <source>
        <dbReference type="PIRSR" id="PIRSR000445-3"/>
    </source>
</evidence>
<dbReference type="PANTHER" id="PTHR43013">
    <property type="entry name" value="GLUTAMYL-TRNA REDUCTASE"/>
    <property type="match status" value="1"/>
</dbReference>
<sequence length="436" mass="49237">MYILLTGLSYRTAPVEVREKLALCTHDLKEAYTCLKNEEGIEGVVILSTCNRMEIYATTRDLDKARERVYAFLAAYSGIKREELKPYLYDLSCYDAIYHLFKVASGLDSMVLGETQILGQVKEAYMRAKEEGATEGVINTLFQKALYVGKRVRTETMIDQHPVSVSYAAVELARSILGTLNGRTVMLIGAGEMSELAAYYLLQNGASSVIVSNRSYENALKLAAKFNGQAVRFDEIENYLLVVDIVISCTAAQHYVMRRDNCYKALQNRGGKKIIMIDIAVPRDIDPELGEIEGVFIYDIDDLKDVIDGSYLARQKAAKQAQKIIDEEMKIFNDWLSCLYVVPVIKALRSWGEEIKQKEITRAFNRLGNLSEREKKIIISMANSIVNQLLHFPIVNLKEMALCHNEGHLYAEVVKKLFSLHIDEGEGIYDDFEVGN</sequence>
<dbReference type="Pfam" id="PF01488">
    <property type="entry name" value="Shikimate_DH"/>
    <property type="match status" value="1"/>
</dbReference>
<evidence type="ECO:0000259" key="17">
    <source>
        <dbReference type="Pfam" id="PF05201"/>
    </source>
</evidence>
<dbReference type="EC" id="1.2.1.70" evidence="3 9"/>
<dbReference type="HAMAP" id="MF_00087">
    <property type="entry name" value="Glu_tRNA_reductase"/>
    <property type="match status" value="1"/>
</dbReference>
<dbReference type="InterPro" id="IPR015895">
    <property type="entry name" value="4pyrrol_synth_GluRdtase_N"/>
</dbReference>
<dbReference type="InterPro" id="IPR015896">
    <property type="entry name" value="4pyrrol_synth_GluRdtase_dimer"/>
</dbReference>
<dbReference type="InterPro" id="IPR036453">
    <property type="entry name" value="GluRdtase_dimer_dom_sf"/>
</dbReference>
<protein>
    <recommendedName>
        <fullName evidence="8 9">Glutamyl-tRNA reductase</fullName>
        <shortName evidence="9">GluTR</shortName>
        <ecNumber evidence="3 9">1.2.1.70</ecNumber>
    </recommendedName>
</protein>
<feature type="active site" description="Nucleophile" evidence="9 10">
    <location>
        <position position="50"/>
    </location>
</feature>